<dbReference type="InterPro" id="IPR007305">
    <property type="entry name" value="Vesicle_transpt_Got1/SFT2"/>
</dbReference>
<evidence type="ECO:0000313" key="11">
    <source>
        <dbReference type="EMBL" id="TPX53110.1"/>
    </source>
</evidence>
<evidence type="ECO:0000256" key="3">
    <source>
        <dbReference type="ARBA" id="ARBA00022692"/>
    </source>
</evidence>
<dbReference type="GO" id="GO:0015031">
    <property type="term" value="P:protein transport"/>
    <property type="evidence" value="ECO:0007669"/>
    <property type="project" value="UniProtKB-KW"/>
</dbReference>
<dbReference type="VEuPathDB" id="FungiDB:SeMB42_g00983"/>
<comment type="function">
    <text evidence="8">Nonessential protein required for the fusion of transport vesicles derived from the endocytic pathway with the Golgi complex.</text>
</comment>
<keyword evidence="5 8" id="KW-1133">Transmembrane helix</keyword>
<dbReference type="PANTHER" id="PTHR23137">
    <property type="entry name" value="VESICLE TRANSPORT PROTEIN-RELATED"/>
    <property type="match status" value="1"/>
</dbReference>
<evidence type="ECO:0000256" key="1">
    <source>
        <dbReference type="ARBA" id="ARBA00004141"/>
    </source>
</evidence>
<evidence type="ECO:0000313" key="12">
    <source>
        <dbReference type="Proteomes" id="UP000317494"/>
    </source>
</evidence>
<dbReference type="GO" id="GO:0000139">
    <property type="term" value="C:Golgi membrane"/>
    <property type="evidence" value="ECO:0007669"/>
    <property type="project" value="UniProtKB-SubCell"/>
</dbReference>
<sequence>MSSERAFRDSLRAYNSSHQPAAPPPPSRSWFPGNRQAAINVEQTQSLLGNFSLRERLNGLTGASDDSDWFGLTFTQRLVGFGVCLLLAFICFLLAFFVGLPLLVLAPTKFAVPYTFGSILAMASFALLRGPTTHLRNLFSRERLPFTGLYFGSMILTLYFSVGMHSYLGTIITAVIQIICYEKHGINAAAT</sequence>
<feature type="region of interest" description="Disordered" evidence="9">
    <location>
        <begin position="1"/>
        <end position="29"/>
    </location>
</feature>
<dbReference type="Proteomes" id="UP000317494">
    <property type="component" value="Unassembled WGS sequence"/>
</dbReference>
<comment type="subcellular location">
    <subcellularLocation>
        <location evidence="8">Golgi apparatus membrane</location>
        <topology evidence="8">Multi-pass membrane protein</topology>
    </subcellularLocation>
    <subcellularLocation>
        <location evidence="1">Membrane</location>
        <topology evidence="1">Multi-pass membrane protein</topology>
    </subcellularLocation>
</comment>
<evidence type="ECO:0000256" key="5">
    <source>
        <dbReference type="ARBA" id="ARBA00022989"/>
    </source>
</evidence>
<dbReference type="EMBL" id="QEAM01000157">
    <property type="protein sequence ID" value="TPX45052.1"/>
    <property type="molecule type" value="Genomic_DNA"/>
</dbReference>
<evidence type="ECO:0000313" key="13">
    <source>
        <dbReference type="Proteomes" id="UP000320475"/>
    </source>
</evidence>
<dbReference type="AlphaFoldDB" id="A0A507DQK7"/>
<feature type="compositionally biased region" description="Basic and acidic residues" evidence="9">
    <location>
        <begin position="1"/>
        <end position="11"/>
    </location>
</feature>
<keyword evidence="2 8" id="KW-0813">Transport</keyword>
<keyword evidence="12" id="KW-1185">Reference proteome</keyword>
<comment type="caution">
    <text evidence="8">Lacks conserved residue(s) required for the propagation of feature annotation.</text>
</comment>
<dbReference type="EMBL" id="QEAN01000022">
    <property type="protein sequence ID" value="TPX53110.1"/>
    <property type="molecule type" value="Genomic_DNA"/>
</dbReference>
<dbReference type="GO" id="GO:0016192">
    <property type="term" value="P:vesicle-mediated transport"/>
    <property type="evidence" value="ECO:0007669"/>
    <property type="project" value="InterPro"/>
</dbReference>
<protein>
    <recommendedName>
        <fullName evidence="8">Protein transport protein SFT2</fullName>
    </recommendedName>
</protein>
<keyword evidence="6 8" id="KW-0472">Membrane</keyword>
<dbReference type="InterPro" id="IPR011691">
    <property type="entry name" value="Vesicle_transpt_SFT2"/>
</dbReference>
<organism evidence="11 12">
    <name type="scientific">Synchytrium endobioticum</name>
    <dbReference type="NCBI Taxonomy" id="286115"/>
    <lineage>
        <taxon>Eukaryota</taxon>
        <taxon>Fungi</taxon>
        <taxon>Fungi incertae sedis</taxon>
        <taxon>Chytridiomycota</taxon>
        <taxon>Chytridiomycota incertae sedis</taxon>
        <taxon>Chytridiomycetes</taxon>
        <taxon>Synchytriales</taxon>
        <taxon>Synchytriaceae</taxon>
        <taxon>Synchytrium</taxon>
    </lineage>
</organism>
<evidence type="ECO:0000313" key="10">
    <source>
        <dbReference type="EMBL" id="TPX45052.1"/>
    </source>
</evidence>
<dbReference type="Proteomes" id="UP000320475">
    <property type="component" value="Unassembled WGS sequence"/>
</dbReference>
<dbReference type="STRING" id="286115.A0A507DQK7"/>
<evidence type="ECO:0000256" key="9">
    <source>
        <dbReference type="SAM" id="MobiDB-lite"/>
    </source>
</evidence>
<evidence type="ECO:0000256" key="2">
    <source>
        <dbReference type="ARBA" id="ARBA00022448"/>
    </source>
</evidence>
<proteinExistence type="inferred from homology"/>
<evidence type="ECO:0000256" key="8">
    <source>
        <dbReference type="RuleBase" id="RU363111"/>
    </source>
</evidence>
<evidence type="ECO:0000256" key="4">
    <source>
        <dbReference type="ARBA" id="ARBA00022927"/>
    </source>
</evidence>
<comment type="similarity">
    <text evidence="7 8">Belongs to the SFT2 family.</text>
</comment>
<evidence type="ECO:0000256" key="6">
    <source>
        <dbReference type="ARBA" id="ARBA00023136"/>
    </source>
</evidence>
<reference evidence="12 13" key="1">
    <citation type="journal article" date="2019" name="Sci. Rep.">
        <title>Comparative genomics of chytrid fungi reveal insights into the obligate biotrophic and pathogenic lifestyle of Synchytrium endobioticum.</title>
        <authorList>
            <person name="van de Vossenberg B.T.L.H."/>
            <person name="Warris S."/>
            <person name="Nguyen H.D.T."/>
            <person name="van Gent-Pelzer M.P.E."/>
            <person name="Joly D.L."/>
            <person name="van de Geest H.C."/>
            <person name="Bonants P.J.M."/>
            <person name="Smith D.S."/>
            <person name="Levesque C.A."/>
            <person name="van der Lee T.A.J."/>
        </authorList>
    </citation>
    <scope>NUCLEOTIDE SEQUENCE [LARGE SCALE GENOMIC DNA]</scope>
    <source>
        <strain evidence="10 13">LEV6574</strain>
        <strain evidence="11 12">MB42</strain>
    </source>
</reference>
<keyword evidence="8" id="KW-0333">Golgi apparatus</keyword>
<dbReference type="Pfam" id="PF04178">
    <property type="entry name" value="Got1"/>
    <property type="match status" value="1"/>
</dbReference>
<accession>A0A507DQK7</accession>
<feature type="transmembrane region" description="Helical" evidence="8">
    <location>
        <begin position="110"/>
        <end position="128"/>
    </location>
</feature>
<evidence type="ECO:0000256" key="7">
    <source>
        <dbReference type="ARBA" id="ARBA00025800"/>
    </source>
</evidence>
<keyword evidence="3 8" id="KW-0812">Transmembrane</keyword>
<dbReference type="OrthoDB" id="660759at2759"/>
<feature type="transmembrane region" description="Helical" evidence="8">
    <location>
        <begin position="149"/>
        <end position="168"/>
    </location>
</feature>
<name>A0A507DQK7_9FUNG</name>
<gene>
    <name evidence="10" type="ORF">SeLEV6574_g04130</name>
    <name evidence="11" type="ORF">SeMB42_g00983</name>
</gene>
<feature type="transmembrane region" description="Helical" evidence="8">
    <location>
        <begin position="78"/>
        <end position="104"/>
    </location>
</feature>
<keyword evidence="4 8" id="KW-0653">Protein transport</keyword>
<dbReference type="PANTHER" id="PTHR23137:SF36">
    <property type="entry name" value="VESICLE TRANSPORT PROTEIN SFT2C"/>
    <property type="match status" value="1"/>
</dbReference>
<comment type="caution">
    <text evidence="11">The sequence shown here is derived from an EMBL/GenBank/DDBJ whole genome shotgun (WGS) entry which is preliminary data.</text>
</comment>